<accession>A0A9N9DD31</accession>
<dbReference type="AlphaFoldDB" id="A0A9N9DD31"/>
<protein>
    <submittedName>
        <fullName evidence="1">12182_t:CDS:1</fullName>
    </submittedName>
</protein>
<name>A0A9N9DD31_9GLOM</name>
<keyword evidence="2" id="KW-1185">Reference proteome</keyword>
<organism evidence="1 2">
    <name type="scientific">Ambispora gerdemannii</name>
    <dbReference type="NCBI Taxonomy" id="144530"/>
    <lineage>
        <taxon>Eukaryota</taxon>
        <taxon>Fungi</taxon>
        <taxon>Fungi incertae sedis</taxon>
        <taxon>Mucoromycota</taxon>
        <taxon>Glomeromycotina</taxon>
        <taxon>Glomeromycetes</taxon>
        <taxon>Archaeosporales</taxon>
        <taxon>Ambisporaceae</taxon>
        <taxon>Ambispora</taxon>
    </lineage>
</organism>
<dbReference type="Proteomes" id="UP000789831">
    <property type="component" value="Unassembled WGS sequence"/>
</dbReference>
<gene>
    <name evidence="1" type="ORF">AGERDE_LOCUS10562</name>
</gene>
<dbReference type="EMBL" id="CAJVPL010003395">
    <property type="protein sequence ID" value="CAG8631818.1"/>
    <property type="molecule type" value="Genomic_DNA"/>
</dbReference>
<feature type="non-terminal residue" evidence="1">
    <location>
        <position position="1"/>
    </location>
</feature>
<proteinExistence type="predicted"/>
<comment type="caution">
    <text evidence="1">The sequence shown here is derived from an EMBL/GenBank/DDBJ whole genome shotgun (WGS) entry which is preliminary data.</text>
</comment>
<evidence type="ECO:0000313" key="2">
    <source>
        <dbReference type="Proteomes" id="UP000789831"/>
    </source>
</evidence>
<sequence length="70" mass="7538">MKGDLPLCPVRLLSFLEKVNPLALAADLAVTLKDSKDSTLSFTLGMIGDVPRNLKNVRISVNIQVTESLG</sequence>
<reference evidence="1" key="1">
    <citation type="submission" date="2021-06" db="EMBL/GenBank/DDBJ databases">
        <authorList>
            <person name="Kallberg Y."/>
            <person name="Tangrot J."/>
            <person name="Rosling A."/>
        </authorList>
    </citation>
    <scope>NUCLEOTIDE SEQUENCE</scope>
    <source>
        <strain evidence="1">MT106</strain>
    </source>
</reference>
<evidence type="ECO:0000313" key="1">
    <source>
        <dbReference type="EMBL" id="CAG8631818.1"/>
    </source>
</evidence>